<reference evidence="3" key="1">
    <citation type="submission" date="2016-10" db="EMBL/GenBank/DDBJ databases">
        <authorList>
            <person name="Varghese N."/>
            <person name="Submissions S."/>
        </authorList>
    </citation>
    <scope>NUCLEOTIDE SEQUENCE [LARGE SCALE GENOMIC DNA]</scope>
    <source>
        <strain evidence="3">CGMCC 1.1761</strain>
    </source>
</reference>
<protein>
    <recommendedName>
        <fullName evidence="4">HNH endonuclease</fullName>
    </recommendedName>
</protein>
<sequence length="185" mass="21169">MAKKFLKDRWIKDAISRRYIIPREDGTILRCTRADPVTGFPLSEDYREIVVQVHKKSGRVYFNMTYRGFTKSLLVNRVIALAFLPNPFNLPQVNHIDGNKENNALRNPDGTMQLEWSSGSDNEKHAHRTGLKSGRGSSNANAKLAPHQVLEIRSSIDPVDVLMRRYGVSRSTLNNILKRKTWTHI</sequence>
<evidence type="ECO:0008006" key="4">
    <source>
        <dbReference type="Google" id="ProtNLM"/>
    </source>
</evidence>
<evidence type="ECO:0000256" key="1">
    <source>
        <dbReference type="SAM" id="MobiDB-lite"/>
    </source>
</evidence>
<accession>A0A1G4UQZ7</accession>
<dbReference type="Gene3D" id="3.90.75.20">
    <property type="match status" value="1"/>
</dbReference>
<dbReference type="SUPFAM" id="SSF54060">
    <property type="entry name" value="His-Me finger endonucleases"/>
    <property type="match status" value="1"/>
</dbReference>
<dbReference type="EMBL" id="FMTP01000010">
    <property type="protein sequence ID" value="SCW95954.1"/>
    <property type="molecule type" value="Genomic_DNA"/>
</dbReference>
<name>A0A1G4UQZ7_9HYPH</name>
<dbReference type="Proteomes" id="UP000198889">
    <property type="component" value="Unassembled WGS sequence"/>
</dbReference>
<feature type="region of interest" description="Disordered" evidence="1">
    <location>
        <begin position="117"/>
        <end position="142"/>
    </location>
</feature>
<proteinExistence type="predicted"/>
<keyword evidence="3" id="KW-1185">Reference proteome</keyword>
<dbReference type="InterPro" id="IPR044925">
    <property type="entry name" value="His-Me_finger_sf"/>
</dbReference>
<evidence type="ECO:0000313" key="3">
    <source>
        <dbReference type="Proteomes" id="UP000198889"/>
    </source>
</evidence>
<dbReference type="RefSeq" id="WP_091444342.1">
    <property type="nucleotide sequence ID" value="NZ_FMTP01000010.1"/>
</dbReference>
<dbReference type="STRING" id="177413.SAMN05660859_0157"/>
<dbReference type="AlphaFoldDB" id="A0A1G4UQZ7"/>
<gene>
    <name evidence="2" type="ORF">SAMN05660859_0157</name>
</gene>
<evidence type="ECO:0000313" key="2">
    <source>
        <dbReference type="EMBL" id="SCW95954.1"/>
    </source>
</evidence>
<organism evidence="2 3">
    <name type="scientific">Ancylobacter rudongensis</name>
    <dbReference type="NCBI Taxonomy" id="177413"/>
    <lineage>
        <taxon>Bacteria</taxon>
        <taxon>Pseudomonadati</taxon>
        <taxon>Pseudomonadota</taxon>
        <taxon>Alphaproteobacteria</taxon>
        <taxon>Hyphomicrobiales</taxon>
        <taxon>Xanthobacteraceae</taxon>
        <taxon>Ancylobacter</taxon>
    </lineage>
</organism>